<reference evidence="1" key="2">
    <citation type="submission" date="2020-09" db="EMBL/GenBank/DDBJ databases">
        <authorList>
            <person name="Sun Q."/>
            <person name="Zhou Y."/>
        </authorList>
    </citation>
    <scope>NUCLEOTIDE SEQUENCE</scope>
    <source>
        <strain evidence="1">CGMCC 4.3508</strain>
    </source>
</reference>
<dbReference type="GO" id="GO:0004061">
    <property type="term" value="F:arylformamidase activity"/>
    <property type="evidence" value="ECO:0007669"/>
    <property type="project" value="InterPro"/>
</dbReference>
<evidence type="ECO:0000313" key="1">
    <source>
        <dbReference type="EMBL" id="GGL16487.1"/>
    </source>
</evidence>
<evidence type="ECO:0000313" key="2">
    <source>
        <dbReference type="Proteomes" id="UP000638263"/>
    </source>
</evidence>
<proteinExistence type="predicted"/>
<organism evidence="1 2">
    <name type="scientific">Nocardia jinanensis</name>
    <dbReference type="NCBI Taxonomy" id="382504"/>
    <lineage>
        <taxon>Bacteria</taxon>
        <taxon>Bacillati</taxon>
        <taxon>Actinomycetota</taxon>
        <taxon>Actinomycetes</taxon>
        <taxon>Mycobacteriales</taxon>
        <taxon>Nocardiaceae</taxon>
        <taxon>Nocardia</taxon>
    </lineage>
</organism>
<name>A0A917RP92_9NOCA</name>
<dbReference type="PANTHER" id="PTHR34861">
    <property type="match status" value="1"/>
</dbReference>
<dbReference type="Gene3D" id="3.50.30.50">
    <property type="entry name" value="Putative cyclase"/>
    <property type="match status" value="1"/>
</dbReference>
<protein>
    <submittedName>
        <fullName evidence="1">Cyclase</fullName>
    </submittedName>
</protein>
<dbReference type="Proteomes" id="UP000638263">
    <property type="component" value="Unassembled WGS sequence"/>
</dbReference>
<dbReference type="PANTHER" id="PTHR34861:SF10">
    <property type="entry name" value="CYCLASE"/>
    <property type="match status" value="1"/>
</dbReference>
<dbReference type="Pfam" id="PF04199">
    <property type="entry name" value="Cyclase"/>
    <property type="match status" value="1"/>
</dbReference>
<dbReference type="RefSeq" id="WP_058855943.1">
    <property type="nucleotide sequence ID" value="NZ_BMMH01000006.1"/>
</dbReference>
<dbReference type="InterPro" id="IPR007325">
    <property type="entry name" value="KFase/CYL"/>
</dbReference>
<dbReference type="GO" id="GO:0019441">
    <property type="term" value="P:L-tryptophan catabolic process to kynurenine"/>
    <property type="evidence" value="ECO:0007669"/>
    <property type="project" value="InterPro"/>
</dbReference>
<dbReference type="SUPFAM" id="SSF102198">
    <property type="entry name" value="Putative cyclase"/>
    <property type="match status" value="1"/>
</dbReference>
<dbReference type="AlphaFoldDB" id="A0A917RP92"/>
<comment type="caution">
    <text evidence="1">The sequence shown here is derived from an EMBL/GenBank/DDBJ whole genome shotgun (WGS) entry which is preliminary data.</text>
</comment>
<dbReference type="InterPro" id="IPR037175">
    <property type="entry name" value="KFase_sf"/>
</dbReference>
<keyword evidence="2" id="KW-1185">Reference proteome</keyword>
<accession>A0A917RP92</accession>
<dbReference type="EMBL" id="BMMH01000006">
    <property type="protein sequence ID" value="GGL16487.1"/>
    <property type="molecule type" value="Genomic_DNA"/>
</dbReference>
<reference evidence="1" key="1">
    <citation type="journal article" date="2014" name="Int. J. Syst. Evol. Microbiol.">
        <title>Complete genome sequence of Corynebacterium casei LMG S-19264T (=DSM 44701T), isolated from a smear-ripened cheese.</title>
        <authorList>
            <consortium name="US DOE Joint Genome Institute (JGI-PGF)"/>
            <person name="Walter F."/>
            <person name="Albersmeier A."/>
            <person name="Kalinowski J."/>
            <person name="Ruckert C."/>
        </authorList>
    </citation>
    <scope>NUCLEOTIDE SEQUENCE</scope>
    <source>
        <strain evidence="1">CGMCC 4.3508</strain>
    </source>
</reference>
<sequence length="324" mass="34616">MCGPGFVDERARATIAAHAAKFRQVTMSPFGPDDEIGMLNLINAQTSREVMRAADGGRVLDLSVDYFTGMPSWTKAGDPGFQQWMTHTPAGTVFDDITGVGAEQNALVSYSGDAMSMYTHCGTHIDTLNHFGYHGKIFNGFEAAQCISSRHWTKAGADKFPPIIARGVLFDIAALLGVDIVPDNYGIGAQDLAAALKRQGTEFRLGDVALVRTGRMRAWPDVDAYIDNAPGLNRDGAQFLAEAGASVIGGDTLALEQSPAADAENWQVVHTYLLAEAGVPIMEVVDCEALAGEQLYEFAFIAASMKIRGATGAPMRPLAMPLLS</sequence>
<gene>
    <name evidence="1" type="ORF">GCM10011588_33980</name>
</gene>